<keyword evidence="2" id="KW-0808">Transferase</keyword>
<feature type="domain" description="DhaK" evidence="1">
    <location>
        <begin position="7"/>
        <end position="331"/>
    </location>
</feature>
<dbReference type="GO" id="GO:0005829">
    <property type="term" value="C:cytosol"/>
    <property type="evidence" value="ECO:0007669"/>
    <property type="project" value="TreeGrafter"/>
</dbReference>
<dbReference type="KEGG" id="cwo:Cwoe_0620"/>
<dbReference type="SUPFAM" id="SSF82549">
    <property type="entry name" value="DAK1/DegV-like"/>
    <property type="match status" value="1"/>
</dbReference>
<dbReference type="FunFam" id="3.40.50.10440:FF:000001">
    <property type="entry name" value="Dihydroxyacetone kinase, DhaK subunit"/>
    <property type="match status" value="1"/>
</dbReference>
<keyword evidence="3" id="KW-1185">Reference proteome</keyword>
<organism evidence="2 3">
    <name type="scientific">Conexibacter woesei (strain DSM 14684 / CCUG 47730 / CIP 108061 / JCM 11494 / NBRC 100937 / ID131577)</name>
    <dbReference type="NCBI Taxonomy" id="469383"/>
    <lineage>
        <taxon>Bacteria</taxon>
        <taxon>Bacillati</taxon>
        <taxon>Actinomycetota</taxon>
        <taxon>Thermoleophilia</taxon>
        <taxon>Solirubrobacterales</taxon>
        <taxon>Conexibacteraceae</taxon>
        <taxon>Conexibacter</taxon>
    </lineage>
</organism>
<dbReference type="PROSITE" id="PS51481">
    <property type="entry name" value="DHAK"/>
    <property type="match status" value="1"/>
</dbReference>
<dbReference type="Gene3D" id="3.40.50.10440">
    <property type="entry name" value="Dihydroxyacetone kinase, domain 1"/>
    <property type="match status" value="1"/>
</dbReference>
<dbReference type="OrthoDB" id="9806345at2"/>
<evidence type="ECO:0000259" key="1">
    <source>
        <dbReference type="PROSITE" id="PS51481"/>
    </source>
</evidence>
<proteinExistence type="predicted"/>
<dbReference type="eggNOG" id="COG2376">
    <property type="taxonomic scope" value="Bacteria"/>
</dbReference>
<accession>D3F988</accession>
<dbReference type="InterPro" id="IPR050861">
    <property type="entry name" value="Dihydroxyacetone_Kinase"/>
</dbReference>
<dbReference type="Pfam" id="PF02733">
    <property type="entry name" value="Dak1"/>
    <property type="match status" value="1"/>
</dbReference>
<dbReference type="RefSeq" id="WP_012932108.1">
    <property type="nucleotide sequence ID" value="NC_013739.1"/>
</dbReference>
<dbReference type="PANTHER" id="PTHR28629">
    <property type="entry name" value="TRIOKINASE/FMN CYCLASE"/>
    <property type="match status" value="1"/>
</dbReference>
<reference evidence="2 3" key="1">
    <citation type="journal article" date="2010" name="Stand. Genomic Sci.">
        <title>Complete genome sequence of Conexibacter woesei type strain (ID131577).</title>
        <authorList>
            <person name="Pukall R."/>
            <person name="Lapidus A."/>
            <person name="Glavina Del Rio T."/>
            <person name="Copeland A."/>
            <person name="Tice H."/>
            <person name="Cheng J.-F."/>
            <person name="Lucas S."/>
            <person name="Chen F."/>
            <person name="Nolan M."/>
            <person name="Bruce D."/>
            <person name="Goodwin L."/>
            <person name="Pitluck S."/>
            <person name="Mavromatis K."/>
            <person name="Ivanova N."/>
            <person name="Ovchinnikova G."/>
            <person name="Pati A."/>
            <person name="Chen A."/>
            <person name="Palaniappan K."/>
            <person name="Land M."/>
            <person name="Hauser L."/>
            <person name="Chang Y.-J."/>
            <person name="Jeffries C.D."/>
            <person name="Chain P."/>
            <person name="Meincke L."/>
            <person name="Sims D."/>
            <person name="Brettin T."/>
            <person name="Detter J.C."/>
            <person name="Rohde M."/>
            <person name="Goeker M."/>
            <person name="Bristow J."/>
            <person name="Eisen J.A."/>
            <person name="Markowitz V."/>
            <person name="Kyrpides N.C."/>
            <person name="Klenk H.-P."/>
            <person name="Hugenholtz P."/>
        </authorList>
    </citation>
    <scope>NUCLEOTIDE SEQUENCE [LARGE SCALE GENOMIC DNA]</scope>
    <source>
        <strain evidence="3">DSM 14684 / CIP 108061 / JCM 11494 / NBRC 100937 / ID131577</strain>
    </source>
</reference>
<dbReference type="PANTHER" id="PTHR28629:SF4">
    <property type="entry name" value="TRIOKINASE_FMN CYCLASE"/>
    <property type="match status" value="1"/>
</dbReference>
<sequence>MRKLVNDPFAVVDEMLDGIVAAHGSEIVRTPRGRGLVLAKRDPARRVGVIVGGGSGHEPAFFGALGPGLADGAAVGNVFASPSATPAVEVARALAPPDGVLFLFGNYEGDIMNFGMAAELLADEGIASETVLVTDDVVSALDHPSERRGVAGDVIVFKAAGARADEGAGLAAVAAAAQHANDRTRTVGVGLGPCTVPAAGRPTFDLPAGEMDVGMGVHGEAGIRRGPLAGADVVADELLDIMLADRAPDAGESVLVLVNTLGATPLMEGYIVLRRIVERLASAGVPVHRSLVGEYVTSLEMIGLSVTLVHLDDELRRLMDAPARPLAGPGFGTEWR</sequence>
<dbReference type="Proteomes" id="UP000008229">
    <property type="component" value="Chromosome"/>
</dbReference>
<dbReference type="GO" id="GO:0004371">
    <property type="term" value="F:glycerone kinase activity"/>
    <property type="evidence" value="ECO:0007669"/>
    <property type="project" value="UniProtKB-EC"/>
</dbReference>
<dbReference type="AlphaFoldDB" id="D3F988"/>
<dbReference type="InterPro" id="IPR004006">
    <property type="entry name" value="DhaK_dom"/>
</dbReference>
<dbReference type="EMBL" id="CP001854">
    <property type="protein sequence ID" value="ADB49055.1"/>
    <property type="molecule type" value="Genomic_DNA"/>
</dbReference>
<reference evidence="3" key="2">
    <citation type="submission" date="2010-01" db="EMBL/GenBank/DDBJ databases">
        <title>The complete genome of Conexibacter woesei DSM 14684.</title>
        <authorList>
            <consortium name="US DOE Joint Genome Institute (JGI-PGF)"/>
            <person name="Lucas S."/>
            <person name="Copeland A."/>
            <person name="Lapidus A."/>
            <person name="Glavina del Rio T."/>
            <person name="Dalin E."/>
            <person name="Tice H."/>
            <person name="Bruce D."/>
            <person name="Goodwin L."/>
            <person name="Pitluck S."/>
            <person name="Kyrpides N."/>
            <person name="Mavromatis K."/>
            <person name="Ivanova N."/>
            <person name="Mikhailova N."/>
            <person name="Chertkov O."/>
            <person name="Brettin T."/>
            <person name="Detter J.C."/>
            <person name="Han C."/>
            <person name="Larimer F."/>
            <person name="Land M."/>
            <person name="Hauser L."/>
            <person name="Markowitz V."/>
            <person name="Cheng J.-F."/>
            <person name="Hugenholtz P."/>
            <person name="Woyke T."/>
            <person name="Wu D."/>
            <person name="Pukall R."/>
            <person name="Steenblock K."/>
            <person name="Schneider S."/>
            <person name="Klenk H.-P."/>
            <person name="Eisen J.A."/>
        </authorList>
    </citation>
    <scope>NUCLEOTIDE SEQUENCE [LARGE SCALE GENOMIC DNA]</scope>
    <source>
        <strain evidence="3">DSM 14684 / CIP 108061 / JCM 11494 / NBRC 100937 / ID131577</strain>
    </source>
</reference>
<dbReference type="EC" id="2.7.1.29" evidence="2"/>
<dbReference type="HOGENOM" id="CLU_017054_0_0_11"/>
<evidence type="ECO:0000313" key="3">
    <source>
        <dbReference type="Proteomes" id="UP000008229"/>
    </source>
</evidence>
<keyword evidence="2" id="KW-0418">Kinase</keyword>
<evidence type="ECO:0000313" key="2">
    <source>
        <dbReference type="EMBL" id="ADB49055.1"/>
    </source>
</evidence>
<gene>
    <name evidence="2" type="ordered locus">Cwoe_0620</name>
</gene>
<name>D3F988_CONWI</name>
<dbReference type="GO" id="GO:0019563">
    <property type="term" value="P:glycerol catabolic process"/>
    <property type="evidence" value="ECO:0007669"/>
    <property type="project" value="TreeGrafter"/>
</dbReference>
<protein>
    <submittedName>
        <fullName evidence="2">Glycerone kinase</fullName>
        <ecNumber evidence="2">2.7.1.29</ecNumber>
    </submittedName>
</protein>
<dbReference type="STRING" id="469383.Cwoe_0620"/>
<dbReference type="Gene3D" id="3.30.1180.20">
    <property type="entry name" value="Dihydroxyacetone kinase, domain 2"/>
    <property type="match status" value="1"/>
</dbReference>